<proteinExistence type="predicted"/>
<gene>
    <name evidence="1" type="ORF">CTI12_AA439190</name>
</gene>
<comment type="caution">
    <text evidence="1">The sequence shown here is derived from an EMBL/GenBank/DDBJ whole genome shotgun (WGS) entry which is preliminary data.</text>
</comment>
<reference evidence="1 2" key="1">
    <citation type="journal article" date="2018" name="Mol. Plant">
        <title>The genome of Artemisia annua provides insight into the evolution of Asteraceae family and artemisinin biosynthesis.</title>
        <authorList>
            <person name="Shen Q."/>
            <person name="Zhang L."/>
            <person name="Liao Z."/>
            <person name="Wang S."/>
            <person name="Yan T."/>
            <person name="Shi P."/>
            <person name="Liu M."/>
            <person name="Fu X."/>
            <person name="Pan Q."/>
            <person name="Wang Y."/>
            <person name="Lv Z."/>
            <person name="Lu X."/>
            <person name="Zhang F."/>
            <person name="Jiang W."/>
            <person name="Ma Y."/>
            <person name="Chen M."/>
            <person name="Hao X."/>
            <person name="Li L."/>
            <person name="Tang Y."/>
            <person name="Lv G."/>
            <person name="Zhou Y."/>
            <person name="Sun X."/>
            <person name="Brodelius P.E."/>
            <person name="Rose J.K.C."/>
            <person name="Tang K."/>
        </authorList>
    </citation>
    <scope>NUCLEOTIDE SEQUENCE [LARGE SCALE GENOMIC DNA]</scope>
    <source>
        <strain evidence="2">cv. Huhao1</strain>
        <tissue evidence="1">Leaf</tissue>
    </source>
</reference>
<keyword evidence="2" id="KW-1185">Reference proteome</keyword>
<accession>A0A2U1LYR0</accession>
<sequence length="107" mass="12450">MKRWSELLDRMANVEKQTKTLEHRDALRRANALRLRADEYLWSAKTFRLWAKALHQQARAFGLQVNAFKQRLNSFVDSNREIHGIAKHKEHTLNNGAAAATCPNHFI</sequence>
<evidence type="ECO:0000313" key="1">
    <source>
        <dbReference type="EMBL" id="PWA54127.1"/>
    </source>
</evidence>
<protein>
    <submittedName>
        <fullName evidence="1">Uncharacterized protein</fullName>
    </submittedName>
</protein>
<dbReference type="Proteomes" id="UP000245207">
    <property type="component" value="Unassembled WGS sequence"/>
</dbReference>
<name>A0A2U1LYR0_ARTAN</name>
<dbReference type="EMBL" id="PKPP01007182">
    <property type="protein sequence ID" value="PWA54127.1"/>
    <property type="molecule type" value="Genomic_DNA"/>
</dbReference>
<evidence type="ECO:0000313" key="2">
    <source>
        <dbReference type="Proteomes" id="UP000245207"/>
    </source>
</evidence>
<organism evidence="1 2">
    <name type="scientific">Artemisia annua</name>
    <name type="common">Sweet wormwood</name>
    <dbReference type="NCBI Taxonomy" id="35608"/>
    <lineage>
        <taxon>Eukaryota</taxon>
        <taxon>Viridiplantae</taxon>
        <taxon>Streptophyta</taxon>
        <taxon>Embryophyta</taxon>
        <taxon>Tracheophyta</taxon>
        <taxon>Spermatophyta</taxon>
        <taxon>Magnoliopsida</taxon>
        <taxon>eudicotyledons</taxon>
        <taxon>Gunneridae</taxon>
        <taxon>Pentapetalae</taxon>
        <taxon>asterids</taxon>
        <taxon>campanulids</taxon>
        <taxon>Asterales</taxon>
        <taxon>Asteraceae</taxon>
        <taxon>Asteroideae</taxon>
        <taxon>Anthemideae</taxon>
        <taxon>Artemisiinae</taxon>
        <taxon>Artemisia</taxon>
    </lineage>
</organism>
<dbReference type="AlphaFoldDB" id="A0A2U1LYR0"/>